<dbReference type="Proteomes" id="UP000242188">
    <property type="component" value="Unassembled WGS sequence"/>
</dbReference>
<evidence type="ECO:0000256" key="1">
    <source>
        <dbReference type="SAM" id="MobiDB-lite"/>
    </source>
</evidence>
<evidence type="ECO:0000313" key="3">
    <source>
        <dbReference type="Proteomes" id="UP000242188"/>
    </source>
</evidence>
<protein>
    <recommendedName>
        <fullName evidence="4">FLYWCH-type domain-containing protein</fullName>
    </recommendedName>
</protein>
<keyword evidence="3" id="KW-1185">Reference proteome</keyword>
<name>A0A210PYQ5_MIZYE</name>
<dbReference type="PANTHER" id="PTHR20956:SF12">
    <property type="entry name" value="FLYWCH-TYPE DOMAIN-CONTAINING PROTEIN"/>
    <property type="match status" value="1"/>
</dbReference>
<organism evidence="2 3">
    <name type="scientific">Mizuhopecten yessoensis</name>
    <name type="common">Japanese scallop</name>
    <name type="synonym">Patinopecten yessoensis</name>
    <dbReference type="NCBI Taxonomy" id="6573"/>
    <lineage>
        <taxon>Eukaryota</taxon>
        <taxon>Metazoa</taxon>
        <taxon>Spiralia</taxon>
        <taxon>Lophotrochozoa</taxon>
        <taxon>Mollusca</taxon>
        <taxon>Bivalvia</taxon>
        <taxon>Autobranchia</taxon>
        <taxon>Pteriomorphia</taxon>
        <taxon>Pectinida</taxon>
        <taxon>Pectinoidea</taxon>
        <taxon>Pectinidae</taxon>
        <taxon>Mizuhopecten</taxon>
    </lineage>
</organism>
<dbReference type="AlphaFoldDB" id="A0A210PYQ5"/>
<comment type="caution">
    <text evidence="2">The sequence shown here is derived from an EMBL/GenBank/DDBJ whole genome shotgun (WGS) entry which is preliminary data.</text>
</comment>
<dbReference type="EMBL" id="NEDP02005383">
    <property type="protein sequence ID" value="OWF41569.1"/>
    <property type="molecule type" value="Genomic_DNA"/>
</dbReference>
<dbReference type="STRING" id="6573.A0A210PYQ5"/>
<reference evidence="2 3" key="1">
    <citation type="journal article" date="2017" name="Nat. Ecol. Evol.">
        <title>Scallop genome provides insights into evolution of bilaterian karyotype and development.</title>
        <authorList>
            <person name="Wang S."/>
            <person name="Zhang J."/>
            <person name="Jiao W."/>
            <person name="Li J."/>
            <person name="Xun X."/>
            <person name="Sun Y."/>
            <person name="Guo X."/>
            <person name="Huan P."/>
            <person name="Dong B."/>
            <person name="Zhang L."/>
            <person name="Hu X."/>
            <person name="Sun X."/>
            <person name="Wang J."/>
            <person name="Zhao C."/>
            <person name="Wang Y."/>
            <person name="Wang D."/>
            <person name="Huang X."/>
            <person name="Wang R."/>
            <person name="Lv J."/>
            <person name="Li Y."/>
            <person name="Zhang Z."/>
            <person name="Liu B."/>
            <person name="Lu W."/>
            <person name="Hui Y."/>
            <person name="Liang J."/>
            <person name="Zhou Z."/>
            <person name="Hou R."/>
            <person name="Li X."/>
            <person name="Liu Y."/>
            <person name="Li H."/>
            <person name="Ning X."/>
            <person name="Lin Y."/>
            <person name="Zhao L."/>
            <person name="Xing Q."/>
            <person name="Dou J."/>
            <person name="Li Y."/>
            <person name="Mao J."/>
            <person name="Guo H."/>
            <person name="Dou H."/>
            <person name="Li T."/>
            <person name="Mu C."/>
            <person name="Jiang W."/>
            <person name="Fu Q."/>
            <person name="Fu X."/>
            <person name="Miao Y."/>
            <person name="Liu J."/>
            <person name="Yu Q."/>
            <person name="Li R."/>
            <person name="Liao H."/>
            <person name="Li X."/>
            <person name="Kong Y."/>
            <person name="Jiang Z."/>
            <person name="Chourrout D."/>
            <person name="Li R."/>
            <person name="Bao Z."/>
        </authorList>
    </citation>
    <scope>NUCLEOTIDE SEQUENCE [LARGE SCALE GENOMIC DNA]</scope>
    <source>
        <strain evidence="2 3">PY_sf001</strain>
    </source>
</reference>
<sequence>MAIILQLQSEAENWMEAKMEVQSAEVQSLIAKAFHASESGPIPTAGSSTEQYLVIPPDHVNEEVIVIDTAATEEQRVTRFRVANQPQYGIQKVEPEGEEEQSTDQPMDYSTPSEMGEGEIAAASSIMAIQAASSTKPLTFEVIESASQRGLPKLMDSLGYGYTLRRTSNITIRRRGKQKGKKEKSTRVKKMYWRCAVRGRQYSCGAGVVQEGDDVFIRNDQPHGHLPKPDGLQQVKIRKQVKMLAKRNMLDTGPSVVNSVLLDNAEGDVTECSRSLHANLVRTANRIREKLKEKVELTMDEMVKNVYEYFQTEERSGSATNLAYPMKRLSEATGLPTRQLKKKLGLVNEKEIAIKRCVGGEIVKTTRKAMDNEAENAITAIVEDFERKDENFSVVDLMDILKVNYPIFTITRAVVGRVLRKLGYQ</sequence>
<proteinExistence type="predicted"/>
<accession>A0A210PYQ5</accession>
<evidence type="ECO:0008006" key="4">
    <source>
        <dbReference type="Google" id="ProtNLM"/>
    </source>
</evidence>
<feature type="region of interest" description="Disordered" evidence="1">
    <location>
        <begin position="88"/>
        <end position="111"/>
    </location>
</feature>
<gene>
    <name evidence="2" type="ORF">KP79_PYT11846</name>
</gene>
<evidence type="ECO:0000313" key="2">
    <source>
        <dbReference type="EMBL" id="OWF41569.1"/>
    </source>
</evidence>
<dbReference type="PANTHER" id="PTHR20956">
    <property type="entry name" value="HEH2P"/>
    <property type="match status" value="1"/>
</dbReference>
<dbReference type="Gene3D" id="2.20.25.240">
    <property type="match status" value="1"/>
</dbReference>
<dbReference type="OrthoDB" id="6162297at2759"/>